<keyword evidence="5" id="KW-1185">Reference proteome</keyword>
<keyword evidence="3" id="KW-0812">Transmembrane</keyword>
<accession>A0A075TZG0</accession>
<dbReference type="PATRIC" id="fig|759620.7.peg.776"/>
<dbReference type="KEGG" id="wct:WS74_0753"/>
<feature type="coiled-coil region" evidence="2">
    <location>
        <begin position="91"/>
        <end position="118"/>
    </location>
</feature>
<dbReference type="RefSeq" id="WP_009496432.1">
    <property type="nucleotide sequence ID" value="NZ_CP009223.1"/>
</dbReference>
<keyword evidence="1" id="KW-0732">Signal</keyword>
<dbReference type="OrthoDB" id="2220766at2"/>
<evidence type="ECO:0000256" key="1">
    <source>
        <dbReference type="ARBA" id="ARBA00022729"/>
    </source>
</evidence>
<dbReference type="Gene3D" id="3.30.1450.10">
    <property type="match status" value="1"/>
</dbReference>
<dbReference type="EMBL" id="CP009223">
    <property type="protein sequence ID" value="AIM63005.1"/>
    <property type="molecule type" value="Genomic_DNA"/>
</dbReference>
<dbReference type="KEGG" id="wci:WS105_0815"/>
<dbReference type="STRING" id="759620.WS105_0815"/>
<dbReference type="InterPro" id="IPR037873">
    <property type="entry name" value="BamE-like"/>
</dbReference>
<evidence type="ECO:0000313" key="5">
    <source>
        <dbReference type="Proteomes" id="UP000029079"/>
    </source>
</evidence>
<feature type="transmembrane region" description="Helical" evidence="3">
    <location>
        <begin position="9"/>
        <end position="28"/>
    </location>
</feature>
<dbReference type="KEGG" id="wce:WS08_0751"/>
<evidence type="ECO:0000256" key="3">
    <source>
        <dbReference type="SAM" id="Phobius"/>
    </source>
</evidence>
<proteinExistence type="predicted"/>
<name>A0A075TZG0_9LACO</name>
<reference evidence="4 5" key="1">
    <citation type="journal article" date="2014" name="Genome Announc.">
        <title>Complete Genome Sequences of Fish Pathogenic Weissella ceti Strains WS74 and WS105.</title>
        <authorList>
            <person name="Figueiredo H.C."/>
            <person name="Leal C.A."/>
            <person name="Dorella F.A."/>
            <person name="Carvalho A.F."/>
            <person name="Soares S.C."/>
            <person name="Pereira F.L."/>
            <person name="Azevedo V.A."/>
        </authorList>
    </citation>
    <scope>NUCLEOTIDE SEQUENCE [LARGE SCALE GENOMIC DNA]</scope>
    <source>
        <strain evidence="4 5">WS74</strain>
    </source>
</reference>
<sequence>MSEKQAEKMALPIVGIVLGALALIMSWIPFMNLFGFFLALVGLVLTGISFYVNRQGKKVLTFISLGLVIAGAAISMAFHVSYVQLYKVAEKSIQEEQKREEKRAIADVKKEFAEMSAEEGMEMKIVGEPTINLDNDGNTWNQEKYDALKVGAELTGVGGSNAADIEKEHGVATSSVEVEVGGITLKVLTWTDEYDEDDDSGVVLTFIKQSNGDWLLSDKEIA</sequence>
<keyword evidence="3" id="KW-1133">Transmembrane helix</keyword>
<dbReference type="AlphaFoldDB" id="A0A075TZG0"/>
<feature type="transmembrane region" description="Helical" evidence="3">
    <location>
        <begin position="59"/>
        <end position="82"/>
    </location>
</feature>
<gene>
    <name evidence="4" type="ORF">WS74_0753</name>
</gene>
<protein>
    <submittedName>
        <fullName evidence="4">Prophage protein</fullName>
    </submittedName>
</protein>
<reference evidence="5" key="2">
    <citation type="submission" date="2014-08" db="EMBL/GenBank/DDBJ databases">
        <title>Complete genome of Weissella ceti strain WS74 isolated from diseased rainbow trout in Brazil.</title>
        <authorList>
            <person name="Figueiredo H.C.P."/>
            <person name="Leal C.A.G."/>
            <person name="Pereira F.L."/>
            <person name="Soares S.C."/>
            <person name="Dorella F.A."/>
            <person name="Carvalho A.F."/>
            <person name="Azevedo V.A.C."/>
        </authorList>
    </citation>
    <scope>NUCLEOTIDE SEQUENCE [LARGE SCALE GENOMIC DNA]</scope>
    <source>
        <strain evidence="5">WS74</strain>
    </source>
</reference>
<keyword evidence="2" id="KW-0175">Coiled coil</keyword>
<dbReference type="Proteomes" id="UP000029079">
    <property type="component" value="Chromosome"/>
</dbReference>
<evidence type="ECO:0000313" key="4">
    <source>
        <dbReference type="EMBL" id="AIM63005.1"/>
    </source>
</evidence>
<organism evidence="4 5">
    <name type="scientific">Weissella ceti</name>
    <dbReference type="NCBI Taxonomy" id="759620"/>
    <lineage>
        <taxon>Bacteria</taxon>
        <taxon>Bacillati</taxon>
        <taxon>Bacillota</taxon>
        <taxon>Bacilli</taxon>
        <taxon>Lactobacillales</taxon>
        <taxon>Lactobacillaceae</taxon>
        <taxon>Weissella</taxon>
    </lineage>
</organism>
<feature type="transmembrane region" description="Helical" evidence="3">
    <location>
        <begin position="34"/>
        <end position="52"/>
    </location>
</feature>
<evidence type="ECO:0000256" key="2">
    <source>
        <dbReference type="SAM" id="Coils"/>
    </source>
</evidence>
<keyword evidence="3" id="KW-0472">Membrane</keyword>